<evidence type="ECO:0000256" key="1">
    <source>
        <dbReference type="ARBA" id="ARBA00022614"/>
    </source>
</evidence>
<dbReference type="GO" id="GO:0005615">
    <property type="term" value="C:extracellular space"/>
    <property type="evidence" value="ECO:0007669"/>
    <property type="project" value="TreeGrafter"/>
</dbReference>
<dbReference type="PANTHER" id="PTHR45712:SF18">
    <property type="entry name" value="PODOCAN-LIKE PROTEIN 1"/>
    <property type="match status" value="1"/>
</dbReference>
<evidence type="ECO:0000313" key="8">
    <source>
        <dbReference type="RefSeq" id="XP_030070717.1"/>
    </source>
</evidence>
<name>A0A6P7YU58_9AMPH</name>
<keyword evidence="2" id="KW-0732">Signal</keyword>
<dbReference type="Proteomes" id="UP000515156">
    <property type="component" value="Chromosome 9"/>
</dbReference>
<dbReference type="InParanoid" id="A0A6P7YU58"/>
<feature type="region of interest" description="Disordered" evidence="5">
    <location>
        <begin position="467"/>
        <end position="516"/>
    </location>
</feature>
<keyword evidence="4" id="KW-0325">Glycoprotein</keyword>
<evidence type="ECO:0000313" key="7">
    <source>
        <dbReference type="Proteomes" id="UP000515156"/>
    </source>
</evidence>
<feature type="compositionally biased region" description="Basic and acidic residues" evidence="5">
    <location>
        <begin position="173"/>
        <end position="192"/>
    </location>
</feature>
<evidence type="ECO:0000256" key="5">
    <source>
        <dbReference type="SAM" id="MobiDB-lite"/>
    </source>
</evidence>
<dbReference type="AlphaFoldDB" id="A0A6P7YU58"/>
<dbReference type="SUPFAM" id="SSF52058">
    <property type="entry name" value="L domain-like"/>
    <property type="match status" value="1"/>
</dbReference>
<dbReference type="RefSeq" id="XP_030070717.1">
    <property type="nucleotide sequence ID" value="XM_030214857.1"/>
</dbReference>
<feature type="compositionally biased region" description="Basic residues" evidence="5">
    <location>
        <begin position="150"/>
        <end position="168"/>
    </location>
</feature>
<dbReference type="PROSITE" id="PS51450">
    <property type="entry name" value="LRR"/>
    <property type="match status" value="1"/>
</dbReference>
<evidence type="ECO:0000256" key="3">
    <source>
        <dbReference type="ARBA" id="ARBA00022737"/>
    </source>
</evidence>
<feature type="compositionally biased region" description="Basic and acidic residues" evidence="5">
    <location>
        <begin position="494"/>
        <end position="516"/>
    </location>
</feature>
<feature type="region of interest" description="Disordered" evidence="5">
    <location>
        <begin position="132"/>
        <end position="195"/>
    </location>
</feature>
<organism evidence="7 8">
    <name type="scientific">Microcaecilia unicolor</name>
    <dbReference type="NCBI Taxonomy" id="1415580"/>
    <lineage>
        <taxon>Eukaryota</taxon>
        <taxon>Metazoa</taxon>
        <taxon>Chordata</taxon>
        <taxon>Craniata</taxon>
        <taxon>Vertebrata</taxon>
        <taxon>Euteleostomi</taxon>
        <taxon>Amphibia</taxon>
        <taxon>Gymnophiona</taxon>
        <taxon>Siphonopidae</taxon>
        <taxon>Microcaecilia</taxon>
    </lineage>
</organism>
<dbReference type="Pfam" id="PF13855">
    <property type="entry name" value="LRR_8"/>
    <property type="match status" value="2"/>
</dbReference>
<feature type="compositionally biased region" description="Basic and acidic residues" evidence="5">
    <location>
        <begin position="472"/>
        <end position="485"/>
    </location>
</feature>
<keyword evidence="3" id="KW-0677">Repeat</keyword>
<dbReference type="PANTHER" id="PTHR45712">
    <property type="entry name" value="AGAP008170-PA"/>
    <property type="match status" value="1"/>
</dbReference>
<dbReference type="SMART" id="SM00013">
    <property type="entry name" value="LRRNT"/>
    <property type="match status" value="1"/>
</dbReference>
<dbReference type="InterPro" id="IPR003591">
    <property type="entry name" value="Leu-rich_rpt_typical-subtyp"/>
</dbReference>
<dbReference type="InterPro" id="IPR050333">
    <property type="entry name" value="SLRP"/>
</dbReference>
<sequence>MFELHSRSQMSDPPFITLTKQLLSTGASFKDISVTTRAKSPTPAIGDSNPARENLQTESLRPVMQAETLQKTYLHKNMSIRGMGPRNHSQLLSSAAPPLIRHALDISKSPTRLQKNANLDLKVLQIKSTSLDKKLRKRTRRHLSPSESKARKRKRKVKTKPLERKKKSSAQESSKERNMKQKDMTHHSKATKEVQNTVPKVTKCTSKKKNTNPTESLPFFEDYYCPPECACYARIVQCSDKGLSTIPYGAPYNARYLLLMNNELDFIQSDLLSEYLSLEFLVLNNNKLTDEAIEGAFDGIQKLTRLYIDENRLRSFPADLPATLLEVRMNANNITKVSESALAACKSLQVVSLNSNKITDESIPTGAFYSLKNLQTIKMSSNFLQSIPSNLPVNLKELVLEENRISSIPNDVFNEPCQLVDLNLSNNQITSEGIKAKAFRNMAKLENLNLSKNLLTVHLKAEYKKNGYSGNTEKHQNSIDYRGVDPQRLFSESYGERKDPQVPRNAARDQENVAER</sequence>
<dbReference type="SMART" id="SM00369">
    <property type="entry name" value="LRR_TYP"/>
    <property type="match status" value="5"/>
</dbReference>
<dbReference type="Pfam" id="PF01462">
    <property type="entry name" value="LRRNT"/>
    <property type="match status" value="1"/>
</dbReference>
<keyword evidence="7" id="KW-1185">Reference proteome</keyword>
<dbReference type="OrthoDB" id="676979at2759"/>
<evidence type="ECO:0000256" key="2">
    <source>
        <dbReference type="ARBA" id="ARBA00022729"/>
    </source>
</evidence>
<feature type="compositionally biased region" description="Basic residues" evidence="5">
    <location>
        <begin position="134"/>
        <end position="143"/>
    </location>
</feature>
<evidence type="ECO:0000256" key="4">
    <source>
        <dbReference type="ARBA" id="ARBA00023180"/>
    </source>
</evidence>
<dbReference type="InterPro" id="IPR032675">
    <property type="entry name" value="LRR_dom_sf"/>
</dbReference>
<feature type="domain" description="LRRNT" evidence="6">
    <location>
        <begin position="224"/>
        <end position="256"/>
    </location>
</feature>
<dbReference type="GeneID" id="115477780"/>
<accession>A0A6P7YU58</accession>
<gene>
    <name evidence="8" type="primary">LOC115477780</name>
</gene>
<protein>
    <submittedName>
        <fullName evidence="8">Asporin-like</fullName>
    </submittedName>
</protein>
<proteinExistence type="predicted"/>
<dbReference type="InterPro" id="IPR000372">
    <property type="entry name" value="LRRNT"/>
</dbReference>
<dbReference type="Gene3D" id="3.80.10.10">
    <property type="entry name" value="Ribonuclease Inhibitor"/>
    <property type="match status" value="1"/>
</dbReference>
<dbReference type="KEGG" id="muo:115477780"/>
<reference evidence="8" key="1">
    <citation type="submission" date="2025-08" db="UniProtKB">
        <authorList>
            <consortium name="RefSeq"/>
        </authorList>
    </citation>
    <scope>IDENTIFICATION</scope>
</reference>
<evidence type="ECO:0000259" key="6">
    <source>
        <dbReference type="SMART" id="SM00013"/>
    </source>
</evidence>
<dbReference type="InterPro" id="IPR001611">
    <property type="entry name" value="Leu-rich_rpt"/>
</dbReference>
<keyword evidence="1" id="KW-0433">Leucine-rich repeat</keyword>